<feature type="binding site" evidence="10">
    <location>
        <position position="57"/>
    </location>
    <ligand>
        <name>[4Fe-4S] cluster</name>
        <dbReference type="ChEBI" id="CHEBI:49883"/>
        <label>1</label>
    </ligand>
</feature>
<feature type="transmembrane region" description="Helical" evidence="11">
    <location>
        <begin position="6"/>
        <end position="26"/>
    </location>
</feature>
<dbReference type="PROSITE" id="PS51379">
    <property type="entry name" value="4FE4S_FER_2"/>
    <property type="match status" value="2"/>
</dbReference>
<dbReference type="PROSITE" id="PS51656">
    <property type="entry name" value="4FE4S"/>
    <property type="match status" value="1"/>
</dbReference>
<dbReference type="EC" id="7.-.-.-" evidence="10"/>
<keyword evidence="10" id="KW-1003">Cell membrane</keyword>
<feature type="binding site" evidence="10">
    <location>
        <position position="142"/>
    </location>
    <ligand>
        <name>[4Fe-4S] cluster</name>
        <dbReference type="ChEBI" id="CHEBI:49883"/>
        <label>2</label>
    </ligand>
</feature>
<organism evidence="14 15">
    <name type="scientific">Anaerococcus lactolyticus S7-1-13</name>
    <dbReference type="NCBI Taxonomy" id="1284686"/>
    <lineage>
        <taxon>Bacteria</taxon>
        <taxon>Bacillati</taxon>
        <taxon>Bacillota</taxon>
        <taxon>Tissierellia</taxon>
        <taxon>Tissierellales</taxon>
        <taxon>Peptoniphilaceae</taxon>
        <taxon>Anaerococcus</taxon>
    </lineage>
</organism>
<keyword evidence="8 10" id="KW-0411">Iron-sulfur</keyword>
<dbReference type="PANTHER" id="PTHR43560:SF1">
    <property type="entry name" value="ION-TRANSLOCATING OXIDOREDUCTASE COMPLEX SUBUNIT B"/>
    <property type="match status" value="1"/>
</dbReference>
<feature type="binding site" evidence="10">
    <location>
        <position position="52"/>
    </location>
    <ligand>
        <name>[4Fe-4S] cluster</name>
        <dbReference type="ChEBI" id="CHEBI:49883"/>
        <label>1</label>
    </ligand>
</feature>
<feature type="binding site" evidence="10">
    <location>
        <position position="49"/>
    </location>
    <ligand>
        <name>[4Fe-4S] cluster</name>
        <dbReference type="ChEBI" id="CHEBI:49883"/>
        <label>1</label>
    </ligand>
</feature>
<comment type="cofactor">
    <cofactor evidence="10">
        <name>[4Fe-4S] cluster</name>
        <dbReference type="ChEBI" id="CHEBI:49883"/>
    </cofactor>
    <text evidence="10">Binds 3 [4Fe-4S] clusters.</text>
</comment>
<dbReference type="InterPro" id="IPR007202">
    <property type="entry name" value="4Fe-4S_dom"/>
</dbReference>
<name>A0A095YAF2_9FIRM</name>
<evidence type="ECO:0000256" key="9">
    <source>
        <dbReference type="ARBA" id="ARBA00023136"/>
    </source>
</evidence>
<feature type="binding site" evidence="10">
    <location>
        <position position="181"/>
    </location>
    <ligand>
        <name>[4Fe-4S] cluster</name>
        <dbReference type="ChEBI" id="CHEBI:49883"/>
        <label>2</label>
    </ligand>
</feature>
<feature type="domain" description="4Fe-4S ferredoxin-type" evidence="12">
    <location>
        <begin position="134"/>
        <end position="161"/>
    </location>
</feature>
<gene>
    <name evidence="10" type="primary">rnfB</name>
    <name evidence="14" type="ORF">HMPREF1630_07155</name>
</gene>
<evidence type="ECO:0000259" key="13">
    <source>
        <dbReference type="PROSITE" id="PS51656"/>
    </source>
</evidence>
<evidence type="ECO:0000256" key="8">
    <source>
        <dbReference type="ARBA" id="ARBA00023014"/>
    </source>
</evidence>
<keyword evidence="6 10" id="KW-0249">Electron transport</keyword>
<dbReference type="InterPro" id="IPR017896">
    <property type="entry name" value="4Fe4S_Fe-S-bd"/>
</dbReference>
<dbReference type="eggNOG" id="COG2878">
    <property type="taxonomic scope" value="Bacteria"/>
</dbReference>
<dbReference type="OrthoDB" id="9789936at2"/>
<feature type="binding site" evidence="10">
    <location>
        <position position="152"/>
    </location>
    <ligand>
        <name>[4Fe-4S] cluster</name>
        <dbReference type="ChEBI" id="CHEBI:49883"/>
        <label>3</label>
    </ligand>
</feature>
<dbReference type="SUPFAM" id="SSF54862">
    <property type="entry name" value="4Fe-4S ferredoxins"/>
    <property type="match status" value="1"/>
</dbReference>
<evidence type="ECO:0000256" key="1">
    <source>
        <dbReference type="ARBA" id="ARBA00022448"/>
    </source>
</evidence>
<keyword evidence="1 10" id="KW-0813">Transport</keyword>
<dbReference type="Pfam" id="PF04060">
    <property type="entry name" value="FeS"/>
    <property type="match status" value="1"/>
</dbReference>
<keyword evidence="9 10" id="KW-0472">Membrane</keyword>
<comment type="caution">
    <text evidence="14">The sequence shown here is derived from an EMBL/GenBank/DDBJ whole genome shotgun (WGS) entry which is preliminary data.</text>
</comment>
<feature type="binding site" evidence="10">
    <location>
        <position position="177"/>
    </location>
    <ligand>
        <name>[4Fe-4S] cluster</name>
        <dbReference type="ChEBI" id="CHEBI:49883"/>
        <label>3</label>
    </ligand>
</feature>
<dbReference type="Gene3D" id="3.30.70.20">
    <property type="match status" value="2"/>
</dbReference>
<feature type="binding site" evidence="10">
    <location>
        <position position="145"/>
    </location>
    <ligand>
        <name>[4Fe-4S] cluster</name>
        <dbReference type="ChEBI" id="CHEBI:49883"/>
        <label>2</label>
    </ligand>
</feature>
<comment type="function">
    <text evidence="10">Part of a membrane-bound complex that couples electron transfer with translocation of ions across the membrane.</text>
</comment>
<evidence type="ECO:0000256" key="6">
    <source>
        <dbReference type="ARBA" id="ARBA00022982"/>
    </source>
</evidence>
<evidence type="ECO:0000256" key="10">
    <source>
        <dbReference type="HAMAP-Rule" id="MF_00463"/>
    </source>
</evidence>
<dbReference type="Gene3D" id="1.10.15.40">
    <property type="entry name" value="Electron transport complex subunit B, putative Fe-S cluster"/>
    <property type="match status" value="1"/>
</dbReference>
<comment type="subcellular location">
    <subcellularLocation>
        <location evidence="10">Cell membrane</location>
    </subcellularLocation>
</comment>
<feature type="domain" description="4Fe-4S ferredoxin-type" evidence="12">
    <location>
        <begin position="162"/>
        <end position="191"/>
    </location>
</feature>
<evidence type="ECO:0000256" key="2">
    <source>
        <dbReference type="ARBA" id="ARBA00022485"/>
    </source>
</evidence>
<keyword evidence="11" id="KW-0812">Transmembrane</keyword>
<evidence type="ECO:0000256" key="4">
    <source>
        <dbReference type="ARBA" id="ARBA00022737"/>
    </source>
</evidence>
<evidence type="ECO:0000259" key="12">
    <source>
        <dbReference type="PROSITE" id="PS51379"/>
    </source>
</evidence>
<feature type="binding site" evidence="10">
    <location>
        <position position="174"/>
    </location>
    <ligand>
        <name>[4Fe-4S] cluster</name>
        <dbReference type="ChEBI" id="CHEBI:49883"/>
        <label>3</label>
    </ligand>
</feature>
<dbReference type="GO" id="GO:0022900">
    <property type="term" value="P:electron transport chain"/>
    <property type="evidence" value="ECO:0007669"/>
    <property type="project" value="UniProtKB-UniRule"/>
</dbReference>
<dbReference type="Pfam" id="PF14697">
    <property type="entry name" value="Fer4_21"/>
    <property type="match status" value="1"/>
</dbReference>
<dbReference type="Proteomes" id="UP000029579">
    <property type="component" value="Unassembled WGS sequence"/>
</dbReference>
<sequence length="266" mass="27949">MQNLLLPVAILAIMGFIFAIALGFISEKFHVEKSVKEAAVRECLPGANCGACGFPGCDGLAAAIAKGEAPVNACAIGGASVTAAVAKAMGVEATGADERKVALVNCNGNCEAAKDQYKYQGLDDCRVQIALFGGKKACDYGCIGCGTCEKTCPFDAIHIINGVAKVNRDKCVACKKCVDVCPKNIIQLVPFNQKQAVLCSSHDKGKDARAKCSNSCIGCSICARTYPEAFEMDNFLSKAVNVDGIDLELLKTAADKCPNKCINIFE</sequence>
<evidence type="ECO:0000256" key="3">
    <source>
        <dbReference type="ARBA" id="ARBA00022723"/>
    </source>
</evidence>
<dbReference type="InterPro" id="IPR010207">
    <property type="entry name" value="Elect_transpt_cplx_RnfB/RsxB"/>
</dbReference>
<comment type="subunit">
    <text evidence="10">The complex is composed of six subunits: RnfA, RnfB, RnfC, RnfD, RnfE and RnfG.</text>
</comment>
<feature type="binding site" evidence="10">
    <location>
        <position position="171"/>
    </location>
    <ligand>
        <name>[4Fe-4S] cluster</name>
        <dbReference type="ChEBI" id="CHEBI:49883"/>
        <label>3</label>
    </ligand>
</feature>
<comment type="similarity">
    <text evidence="10">Belongs to the 4Fe4S bacterial-type ferredoxin family. RnfB subfamily.</text>
</comment>
<keyword evidence="3 10" id="KW-0479">Metal-binding</keyword>
<keyword evidence="4 10" id="KW-0677">Repeat</keyword>
<feature type="binding site" evidence="10">
    <location>
        <position position="138"/>
    </location>
    <ligand>
        <name>[4Fe-4S] cluster</name>
        <dbReference type="ChEBI" id="CHEBI:49883"/>
        <label>2</label>
    </ligand>
</feature>
<dbReference type="NCBIfam" id="TIGR01944">
    <property type="entry name" value="rnfB"/>
    <property type="match status" value="1"/>
</dbReference>
<feature type="binding site" evidence="10">
    <location>
        <position position="74"/>
    </location>
    <ligand>
        <name>[4Fe-4S] cluster</name>
        <dbReference type="ChEBI" id="CHEBI:49883"/>
        <label>1</label>
    </ligand>
</feature>
<feature type="region of interest" description="Hydrophobic" evidence="10">
    <location>
        <begin position="1"/>
        <end position="26"/>
    </location>
</feature>
<dbReference type="eggNOG" id="COG1141">
    <property type="taxonomic scope" value="Bacteria"/>
</dbReference>
<evidence type="ECO:0000313" key="15">
    <source>
        <dbReference type="Proteomes" id="UP000029579"/>
    </source>
</evidence>
<protein>
    <recommendedName>
        <fullName evidence="10">Ion-translocating oxidoreductase complex subunit B</fullName>
        <ecNumber evidence="10">7.-.-.-</ecNumber>
    </recommendedName>
    <alternativeName>
        <fullName evidence="10">Rnf electron transport complex subunit B</fullName>
    </alternativeName>
</protein>
<evidence type="ECO:0000256" key="5">
    <source>
        <dbReference type="ARBA" id="ARBA00022967"/>
    </source>
</evidence>
<evidence type="ECO:0000313" key="14">
    <source>
        <dbReference type="EMBL" id="KGF03572.1"/>
    </source>
</evidence>
<dbReference type="EMBL" id="JRMW01000038">
    <property type="protein sequence ID" value="KGF03572.1"/>
    <property type="molecule type" value="Genomic_DNA"/>
</dbReference>
<dbReference type="AlphaFoldDB" id="A0A095YAF2"/>
<evidence type="ECO:0000256" key="11">
    <source>
        <dbReference type="SAM" id="Phobius"/>
    </source>
</evidence>
<dbReference type="GO" id="GO:0051539">
    <property type="term" value="F:4 iron, 4 sulfur cluster binding"/>
    <property type="evidence" value="ECO:0007669"/>
    <property type="project" value="UniProtKB-UniRule"/>
</dbReference>
<feature type="binding site" evidence="10">
    <location>
        <position position="148"/>
    </location>
    <ligand>
        <name>[4Fe-4S] cluster</name>
        <dbReference type="ChEBI" id="CHEBI:49883"/>
        <label>2</label>
    </ligand>
</feature>
<proteinExistence type="inferred from homology"/>
<dbReference type="RefSeq" id="WP_004829959.1">
    <property type="nucleotide sequence ID" value="NZ_JRMW01000038.1"/>
</dbReference>
<keyword evidence="2 10" id="KW-0004">4Fe-4S</keyword>
<feature type="domain" description="4Fe-4S" evidence="13">
    <location>
        <begin position="30"/>
        <end position="91"/>
    </location>
</feature>
<dbReference type="GO" id="GO:0005886">
    <property type="term" value="C:plasma membrane"/>
    <property type="evidence" value="ECO:0007669"/>
    <property type="project" value="UniProtKB-SubCell"/>
</dbReference>
<dbReference type="Pfam" id="PF13370">
    <property type="entry name" value="Fer4_13"/>
    <property type="match status" value="1"/>
</dbReference>
<dbReference type="GO" id="GO:0009055">
    <property type="term" value="F:electron transfer activity"/>
    <property type="evidence" value="ECO:0007669"/>
    <property type="project" value="InterPro"/>
</dbReference>
<accession>A0A095YAF2</accession>
<keyword evidence="11" id="KW-1133">Transmembrane helix</keyword>
<dbReference type="GO" id="GO:0046872">
    <property type="term" value="F:metal ion binding"/>
    <property type="evidence" value="ECO:0007669"/>
    <property type="project" value="UniProtKB-KW"/>
</dbReference>
<evidence type="ECO:0000256" key="7">
    <source>
        <dbReference type="ARBA" id="ARBA00023004"/>
    </source>
</evidence>
<dbReference type="InterPro" id="IPR017900">
    <property type="entry name" value="4Fe4S_Fe_S_CS"/>
</dbReference>
<reference evidence="14 15" key="1">
    <citation type="submission" date="2014-07" db="EMBL/GenBank/DDBJ databases">
        <authorList>
            <person name="McCorrison J."/>
            <person name="Sanka R."/>
            <person name="Torralba M."/>
            <person name="Gillis M."/>
            <person name="Haft D.H."/>
            <person name="Methe B."/>
            <person name="Sutton G."/>
            <person name="Nelson K.E."/>
        </authorList>
    </citation>
    <scope>NUCLEOTIDE SEQUENCE [LARGE SCALE GENOMIC DNA]</scope>
    <source>
        <strain evidence="14 15">S7-1-13</strain>
    </source>
</reference>
<dbReference type="InterPro" id="IPR050395">
    <property type="entry name" value="4Fe4S_Ferredoxin_RnfB"/>
</dbReference>
<keyword evidence="5 10" id="KW-1278">Translocase</keyword>
<dbReference type="PANTHER" id="PTHR43560">
    <property type="entry name" value="ION-TRANSLOCATING OXIDOREDUCTASE COMPLEX SUBUNIT B"/>
    <property type="match status" value="1"/>
</dbReference>
<dbReference type="PROSITE" id="PS00198">
    <property type="entry name" value="4FE4S_FER_1"/>
    <property type="match status" value="1"/>
</dbReference>
<keyword evidence="7 10" id="KW-0408">Iron</keyword>
<dbReference type="HAMAP" id="MF_00463">
    <property type="entry name" value="RsxB_RnfB"/>
    <property type="match status" value="1"/>
</dbReference>